<dbReference type="Proteomes" id="UP001230300">
    <property type="component" value="Unassembled WGS sequence"/>
</dbReference>
<comment type="caution">
    <text evidence="1">The sequence shown here is derived from an EMBL/GenBank/DDBJ whole genome shotgun (WGS) entry which is preliminary data.</text>
</comment>
<accession>A0AAW6XHZ6</accession>
<dbReference type="AlphaFoldDB" id="A0AAW6XHZ6"/>
<evidence type="ECO:0000313" key="1">
    <source>
        <dbReference type="EMBL" id="MDK6503632.1"/>
    </source>
</evidence>
<reference evidence="1" key="1">
    <citation type="submission" date="2023-05" db="EMBL/GenBank/DDBJ databases">
        <title>Cataloging the Phylogenetic Diversity of Human Bladder Bacteria.</title>
        <authorList>
            <person name="Du J."/>
        </authorList>
    </citation>
    <scope>NUCLEOTIDE SEQUENCE</scope>
    <source>
        <strain evidence="1">UMB9226</strain>
    </source>
</reference>
<gene>
    <name evidence="1" type="ORF">QP235_10765</name>
</gene>
<proteinExistence type="predicted"/>
<feature type="non-terminal residue" evidence="1">
    <location>
        <position position="1"/>
    </location>
</feature>
<protein>
    <submittedName>
        <fullName evidence="1">Phage tail protein</fullName>
    </submittedName>
</protein>
<sequence length="144" mass="15525">SGLAGTAGSIYSLAASIASNVASTLRSALSIHSPSRVTRGIGSYTGEGFYLGMGDWLGKVKQMSKDYADAVVNRNFESNALMVATGKVVDSGVINQLDDMQRQIDSADLSDNQIVVHNELVGDRIYTSVETIRGRKENKDKYFN</sequence>
<organism evidence="1 2">
    <name type="scientific">Lactobacillus crispatus</name>
    <dbReference type="NCBI Taxonomy" id="47770"/>
    <lineage>
        <taxon>Bacteria</taxon>
        <taxon>Bacillati</taxon>
        <taxon>Bacillota</taxon>
        <taxon>Bacilli</taxon>
        <taxon>Lactobacillales</taxon>
        <taxon>Lactobacillaceae</taxon>
        <taxon>Lactobacillus</taxon>
    </lineage>
</organism>
<name>A0AAW6XHZ6_9LACO</name>
<evidence type="ECO:0000313" key="2">
    <source>
        <dbReference type="Proteomes" id="UP001230300"/>
    </source>
</evidence>
<dbReference type="EMBL" id="JASOGN010000122">
    <property type="protein sequence ID" value="MDK6503632.1"/>
    <property type="molecule type" value="Genomic_DNA"/>
</dbReference>